<feature type="domain" description="HECT" evidence="7">
    <location>
        <begin position="206"/>
        <end position="271"/>
    </location>
</feature>
<dbReference type="InterPro" id="IPR035983">
    <property type="entry name" value="Hect_E3_ubiquitin_ligase"/>
</dbReference>
<dbReference type="Proteomes" id="UP001281761">
    <property type="component" value="Unassembled WGS sequence"/>
</dbReference>
<dbReference type="EMBL" id="JARBJD010000157">
    <property type="protein sequence ID" value="KAK2949397.1"/>
    <property type="molecule type" value="Genomic_DNA"/>
</dbReference>
<dbReference type="PANTHER" id="PTHR11254">
    <property type="entry name" value="HECT DOMAIN UBIQUITIN-PROTEIN LIGASE"/>
    <property type="match status" value="1"/>
</dbReference>
<evidence type="ECO:0000256" key="3">
    <source>
        <dbReference type="ARBA" id="ARBA00012485"/>
    </source>
</evidence>
<evidence type="ECO:0000256" key="4">
    <source>
        <dbReference type="ARBA" id="ARBA00022679"/>
    </source>
</evidence>
<gene>
    <name evidence="8" type="ORF">BLNAU_15693</name>
</gene>
<evidence type="ECO:0000256" key="6">
    <source>
        <dbReference type="PROSITE-ProRule" id="PRU00104"/>
    </source>
</evidence>
<keyword evidence="4" id="KW-0808">Transferase</keyword>
<evidence type="ECO:0000256" key="2">
    <source>
        <dbReference type="ARBA" id="ARBA00004906"/>
    </source>
</evidence>
<sequence length="406" mass="45703">MLTYLSTSLTTERVQAPSVRLLKTPFSECLEKQRQKFEDALSAIQPLARIGKCKITFPPDANIAKSMVAMYNKTRAELLQPFYVILEGTDAIDLNGIKRWFFTKLVEKINDPKDLGLFTPDGTGKGTLTIPSDPKFKNPTFLQIYKFAGLILGKVMLERLYVPFRFNKFIWKLLQGHPMEQEDLQSLGHGHHDNFEVTLNSYSLIVTAMRSDLHSLVPDHVLRLLSPEELELMVCGKTEIDVVDWKRRTYYTSELSSHPQVISTFWTMVDRAHSTVVINASVFLFCSSSSMGGACQLIHSSATFIKCQFRQNTAPQGSALYALGSRLKCQRNDHGSLSLVGCVLVGFQRVGKNGLSDWTSSPGCPIDIYKGSQLRLHFDVGTVCSFIHKRKVNTIELSYVFSSEKK</sequence>
<evidence type="ECO:0000259" key="7">
    <source>
        <dbReference type="PROSITE" id="PS50237"/>
    </source>
</evidence>
<evidence type="ECO:0000256" key="5">
    <source>
        <dbReference type="ARBA" id="ARBA00022786"/>
    </source>
</evidence>
<dbReference type="EC" id="2.3.2.26" evidence="3"/>
<comment type="caution">
    <text evidence="6">Lacks conserved residue(s) required for the propagation of feature annotation.</text>
</comment>
<protein>
    <recommendedName>
        <fullName evidence="3">HECT-type E3 ubiquitin transferase</fullName>
        <ecNumber evidence="3">2.3.2.26</ecNumber>
    </recommendedName>
</protein>
<dbReference type="InterPro" id="IPR050409">
    <property type="entry name" value="E3_ubiq-protein_ligase"/>
</dbReference>
<dbReference type="Gene3D" id="3.90.1750.10">
    <property type="entry name" value="Hect, E3 ligase catalytic domains"/>
    <property type="match status" value="1"/>
</dbReference>
<keyword evidence="9" id="KW-1185">Reference proteome</keyword>
<dbReference type="PROSITE" id="PS50237">
    <property type="entry name" value="HECT"/>
    <property type="match status" value="2"/>
</dbReference>
<dbReference type="SMART" id="SM00119">
    <property type="entry name" value="HECTc"/>
    <property type="match status" value="1"/>
</dbReference>
<dbReference type="Pfam" id="PF00632">
    <property type="entry name" value="HECT"/>
    <property type="match status" value="2"/>
</dbReference>
<comment type="catalytic activity">
    <reaction evidence="1">
        <text>S-ubiquitinyl-[E2 ubiquitin-conjugating enzyme]-L-cysteine + [acceptor protein]-L-lysine = [E2 ubiquitin-conjugating enzyme]-L-cysteine + N(6)-ubiquitinyl-[acceptor protein]-L-lysine.</text>
        <dbReference type="EC" id="2.3.2.26"/>
    </reaction>
</comment>
<dbReference type="InterPro" id="IPR000569">
    <property type="entry name" value="HECT_dom"/>
</dbReference>
<evidence type="ECO:0000313" key="9">
    <source>
        <dbReference type="Proteomes" id="UP001281761"/>
    </source>
</evidence>
<evidence type="ECO:0000313" key="8">
    <source>
        <dbReference type="EMBL" id="KAK2949397.1"/>
    </source>
</evidence>
<organism evidence="8 9">
    <name type="scientific">Blattamonas nauphoetae</name>
    <dbReference type="NCBI Taxonomy" id="2049346"/>
    <lineage>
        <taxon>Eukaryota</taxon>
        <taxon>Metamonada</taxon>
        <taxon>Preaxostyla</taxon>
        <taxon>Oxymonadida</taxon>
        <taxon>Blattamonas</taxon>
    </lineage>
</organism>
<proteinExistence type="predicted"/>
<feature type="domain" description="HECT" evidence="7">
    <location>
        <begin position="74"/>
        <end position="187"/>
    </location>
</feature>
<comment type="caution">
    <text evidence="8">The sequence shown here is derived from an EMBL/GenBank/DDBJ whole genome shotgun (WGS) entry which is preliminary data.</text>
</comment>
<dbReference type="PANTHER" id="PTHR11254:SF440">
    <property type="entry name" value="E3 UBIQUITIN-PROTEIN LIGASE NEDD-4"/>
    <property type="match status" value="1"/>
</dbReference>
<evidence type="ECO:0000256" key="1">
    <source>
        <dbReference type="ARBA" id="ARBA00000885"/>
    </source>
</evidence>
<keyword evidence="5 6" id="KW-0833">Ubl conjugation pathway</keyword>
<comment type="pathway">
    <text evidence="2">Protein modification; protein ubiquitination.</text>
</comment>
<dbReference type="SUPFAM" id="SSF56204">
    <property type="entry name" value="Hect, E3 ligase catalytic domain"/>
    <property type="match status" value="1"/>
</dbReference>
<accession>A0ABQ9XDM0</accession>
<name>A0ABQ9XDM0_9EUKA</name>
<reference evidence="8 9" key="1">
    <citation type="journal article" date="2022" name="bioRxiv">
        <title>Genomics of Preaxostyla Flagellates Illuminates Evolutionary Transitions and the Path Towards Mitochondrial Loss.</title>
        <authorList>
            <person name="Novak L.V.F."/>
            <person name="Treitli S.C."/>
            <person name="Pyrih J."/>
            <person name="Halakuc P."/>
            <person name="Pipaliya S.V."/>
            <person name="Vacek V."/>
            <person name="Brzon O."/>
            <person name="Soukal P."/>
            <person name="Eme L."/>
            <person name="Dacks J.B."/>
            <person name="Karnkowska A."/>
            <person name="Elias M."/>
            <person name="Hampl V."/>
        </authorList>
    </citation>
    <scope>NUCLEOTIDE SEQUENCE [LARGE SCALE GENOMIC DNA]</scope>
    <source>
        <strain evidence="8">NAU3</strain>
        <tissue evidence="8">Gut</tissue>
    </source>
</reference>